<dbReference type="InterPro" id="IPR032675">
    <property type="entry name" value="LRR_dom_sf"/>
</dbReference>
<dbReference type="OrthoDB" id="48557at2759"/>
<dbReference type="PANTHER" id="PTHR48064">
    <property type="entry name" value="OS01G0750400 PROTEIN"/>
    <property type="match status" value="1"/>
</dbReference>
<evidence type="ECO:0000256" key="2">
    <source>
        <dbReference type="ARBA" id="ARBA00022737"/>
    </source>
</evidence>
<evidence type="ECO:0000256" key="4">
    <source>
        <dbReference type="SAM" id="Phobius"/>
    </source>
</evidence>
<dbReference type="InterPro" id="IPR053038">
    <property type="entry name" value="RLP_Defense"/>
</dbReference>
<keyword evidence="5" id="KW-0418">Kinase</keyword>
<reference evidence="5" key="1">
    <citation type="submission" date="2020-06" db="EMBL/GenBank/DDBJ databases">
        <authorList>
            <consortium name="Plant Systems Biology data submission"/>
        </authorList>
    </citation>
    <scope>NUCLEOTIDE SEQUENCE</scope>
    <source>
        <strain evidence="5">D6</strain>
    </source>
</reference>
<name>A0A9N8EIM6_9STRA</name>
<feature type="region of interest" description="Disordered" evidence="3">
    <location>
        <begin position="1"/>
        <end position="62"/>
    </location>
</feature>
<dbReference type="EMBL" id="CAICTM010001257">
    <property type="protein sequence ID" value="CAB9522021.1"/>
    <property type="molecule type" value="Genomic_DNA"/>
</dbReference>
<organism evidence="5 6">
    <name type="scientific">Seminavis robusta</name>
    <dbReference type="NCBI Taxonomy" id="568900"/>
    <lineage>
        <taxon>Eukaryota</taxon>
        <taxon>Sar</taxon>
        <taxon>Stramenopiles</taxon>
        <taxon>Ochrophyta</taxon>
        <taxon>Bacillariophyta</taxon>
        <taxon>Bacillariophyceae</taxon>
        <taxon>Bacillariophycidae</taxon>
        <taxon>Naviculales</taxon>
        <taxon>Naviculaceae</taxon>
        <taxon>Seminavis</taxon>
    </lineage>
</organism>
<keyword evidence="4" id="KW-0472">Membrane</keyword>
<keyword evidence="2" id="KW-0677">Repeat</keyword>
<evidence type="ECO:0000256" key="1">
    <source>
        <dbReference type="ARBA" id="ARBA00022614"/>
    </source>
</evidence>
<dbReference type="InterPro" id="IPR001611">
    <property type="entry name" value="Leu-rich_rpt"/>
</dbReference>
<keyword evidence="6" id="KW-1185">Reference proteome</keyword>
<dbReference type="GO" id="GO:0016301">
    <property type="term" value="F:kinase activity"/>
    <property type="evidence" value="ECO:0007669"/>
    <property type="project" value="UniProtKB-KW"/>
</dbReference>
<evidence type="ECO:0000313" key="6">
    <source>
        <dbReference type="Proteomes" id="UP001153069"/>
    </source>
</evidence>
<keyword evidence="4" id="KW-0812">Transmembrane</keyword>
<dbReference type="FunFam" id="3.80.10.10:FF:000041">
    <property type="entry name" value="LRR receptor-like serine/threonine-protein kinase ERECTA"/>
    <property type="match status" value="2"/>
</dbReference>
<keyword evidence="4" id="KW-1133">Transmembrane helix</keyword>
<dbReference type="SUPFAM" id="SSF52058">
    <property type="entry name" value="L domain-like"/>
    <property type="match status" value="1"/>
</dbReference>
<dbReference type="Proteomes" id="UP001153069">
    <property type="component" value="Unassembled WGS sequence"/>
</dbReference>
<sequence length="685" mass="75869">MMEASPDTLNSASSSSSGDGGNTSPINSSGIGSHDAETSATMESPHRQSSMDVEQSLPTVAEVTGRRTMEHILRRRRRRRQSCILSALVVLVLALLALSIGLAVELSASNNKQSSSSQDNQQTAQTIMDSQKRYHDMVRFLSETSISSLTSLEDDSSPQHLALTFLALLDPLGLPIPHSHIIQEGYQFITRYVLTVLYFGMQGDSWTQKRHFLSNLPTCEWWELNLDESTRRQYKYVGVICNNNDIITNLILPNNNLHGELPTEMALLTTLKTLVLNVNQIHGSIPTTFKNLYWLEHLWLSHNAITGTVPNWIDSYVGIESLDLSYNRLEGELPAQLANLEHIQMIALDNNLLSGPIHDVFNLHNNSRGLQHLQFLYLESNRFSGSLGNSFMVGATESPLVALDVSDNSLTGRLPVHLFAQFPNLQVVDANSNQLIGQLPKILNTNNVLTFLAVHNNSLTGEVSGLLPNLHALTHLDVSSNTFTKWHMDIGAMTNLTYLFLANNPFPRGPFPSFLSSLTNLEELSLQATRRTGSIPCFLGSMTRLVLLDLENNQFTGAIPSDLGNLSFLQYFRLNRNQLSNSVPAELSNLLSLRLLFLDSNNLEGNLSSVVCNLRWDPMVVADCAADDSTGSTNLFCSCCDLCCSTSAPCNDDNVVPSKDPAWQFGYQRYEYHFGPTRHSISDAP</sequence>
<protein>
    <submittedName>
        <fullName evidence="5">Serine threonine-protein kinase BRI1-like</fullName>
    </submittedName>
</protein>
<proteinExistence type="predicted"/>
<feature type="transmembrane region" description="Helical" evidence="4">
    <location>
        <begin position="83"/>
        <end position="104"/>
    </location>
</feature>
<comment type="caution">
    <text evidence="5">The sequence shown here is derived from an EMBL/GenBank/DDBJ whole genome shotgun (WGS) entry which is preliminary data.</text>
</comment>
<evidence type="ECO:0000313" key="5">
    <source>
        <dbReference type="EMBL" id="CAB9522021.1"/>
    </source>
</evidence>
<feature type="compositionally biased region" description="Polar residues" evidence="3">
    <location>
        <begin position="38"/>
        <end position="58"/>
    </location>
</feature>
<dbReference type="Pfam" id="PF00560">
    <property type="entry name" value="LRR_1"/>
    <property type="match status" value="2"/>
</dbReference>
<keyword evidence="5" id="KW-0808">Transferase</keyword>
<keyword evidence="1" id="KW-0433">Leucine-rich repeat</keyword>
<accession>A0A9N8EIM6</accession>
<dbReference type="PANTHER" id="PTHR48064:SF6">
    <property type="entry name" value="RECEPTOR-LIKE PROTEIN KINASE 2"/>
    <property type="match status" value="1"/>
</dbReference>
<dbReference type="Pfam" id="PF13855">
    <property type="entry name" value="LRR_8"/>
    <property type="match status" value="1"/>
</dbReference>
<dbReference type="AlphaFoldDB" id="A0A9N8EIM6"/>
<feature type="compositionally biased region" description="Low complexity" evidence="3">
    <location>
        <begin position="1"/>
        <end position="25"/>
    </location>
</feature>
<evidence type="ECO:0000256" key="3">
    <source>
        <dbReference type="SAM" id="MobiDB-lite"/>
    </source>
</evidence>
<gene>
    <name evidence="5" type="ORF">SEMRO_1259_G256970.1</name>
</gene>
<dbReference type="Gene3D" id="3.80.10.10">
    <property type="entry name" value="Ribonuclease Inhibitor"/>
    <property type="match status" value="2"/>
</dbReference>